<name>Q1K008_DESA6</name>
<keyword evidence="7" id="KW-1185">Reference proteome</keyword>
<dbReference type="PANTHER" id="PTHR44757">
    <property type="entry name" value="DIGUANYLATE CYCLASE DGCP"/>
    <property type="match status" value="1"/>
</dbReference>
<evidence type="ECO:0000313" key="7">
    <source>
        <dbReference type="Proteomes" id="UP000005695"/>
    </source>
</evidence>
<dbReference type="Pfam" id="PF13426">
    <property type="entry name" value="PAS_9"/>
    <property type="match status" value="1"/>
</dbReference>
<dbReference type="Pfam" id="PF00989">
    <property type="entry name" value="PAS"/>
    <property type="match status" value="1"/>
</dbReference>
<evidence type="ECO:0000259" key="2">
    <source>
        <dbReference type="PROSITE" id="PS50112"/>
    </source>
</evidence>
<dbReference type="PROSITE" id="PS50887">
    <property type="entry name" value="GGDEF"/>
    <property type="match status" value="1"/>
</dbReference>
<dbReference type="InterPro" id="IPR000700">
    <property type="entry name" value="PAS-assoc_C"/>
</dbReference>
<keyword evidence="1" id="KW-0472">Membrane</keyword>
<dbReference type="PROSITE" id="PS50883">
    <property type="entry name" value="EAL"/>
    <property type="match status" value="1"/>
</dbReference>
<feature type="transmembrane region" description="Helical" evidence="1">
    <location>
        <begin position="151"/>
        <end position="170"/>
    </location>
</feature>
<dbReference type="AlphaFoldDB" id="Q1K008"/>
<organism evidence="6 7">
    <name type="scientific">Desulfuromonas acetoxidans (strain DSM 684 / 11070)</name>
    <dbReference type="NCBI Taxonomy" id="281689"/>
    <lineage>
        <taxon>Bacteria</taxon>
        <taxon>Pseudomonadati</taxon>
        <taxon>Thermodesulfobacteriota</taxon>
        <taxon>Desulfuromonadia</taxon>
        <taxon>Desulfuromonadales</taxon>
        <taxon>Desulfuromonadaceae</taxon>
        <taxon>Desulfuromonas</taxon>
    </lineage>
</organism>
<dbReference type="RefSeq" id="WP_006000133.1">
    <property type="nucleotide sequence ID" value="NZ_AAEW02000008.1"/>
</dbReference>
<dbReference type="GO" id="GO:0006355">
    <property type="term" value="P:regulation of DNA-templated transcription"/>
    <property type="evidence" value="ECO:0007669"/>
    <property type="project" value="InterPro"/>
</dbReference>
<dbReference type="InterPro" id="IPR000014">
    <property type="entry name" value="PAS"/>
</dbReference>
<dbReference type="InterPro" id="IPR052155">
    <property type="entry name" value="Biofilm_reg_signaling"/>
</dbReference>
<dbReference type="InterPro" id="IPR035965">
    <property type="entry name" value="PAS-like_dom_sf"/>
</dbReference>
<protein>
    <submittedName>
        <fullName evidence="6">Diguanylate cyclase/phosphodiesterase with PAS/PAC sensor(S)</fullName>
    </submittedName>
</protein>
<evidence type="ECO:0000259" key="5">
    <source>
        <dbReference type="PROSITE" id="PS50887"/>
    </source>
</evidence>
<dbReference type="SMART" id="SM00052">
    <property type="entry name" value="EAL"/>
    <property type="match status" value="1"/>
</dbReference>
<feature type="transmembrane region" description="Helical" evidence="1">
    <location>
        <begin position="17"/>
        <end position="37"/>
    </location>
</feature>
<feature type="domain" description="PAC" evidence="3">
    <location>
        <begin position="383"/>
        <end position="433"/>
    </location>
</feature>
<dbReference type="OrthoDB" id="9777298at2"/>
<evidence type="ECO:0000313" key="6">
    <source>
        <dbReference type="EMBL" id="EAT15734.1"/>
    </source>
</evidence>
<dbReference type="PROSITE" id="PS50113">
    <property type="entry name" value="PAC"/>
    <property type="match status" value="1"/>
</dbReference>
<dbReference type="InterPro" id="IPR001633">
    <property type="entry name" value="EAL_dom"/>
</dbReference>
<dbReference type="SUPFAM" id="SSF141868">
    <property type="entry name" value="EAL domain-like"/>
    <property type="match status" value="1"/>
</dbReference>
<keyword evidence="1" id="KW-1133">Transmembrane helix</keyword>
<dbReference type="SMART" id="SM00091">
    <property type="entry name" value="PAS"/>
    <property type="match status" value="3"/>
</dbReference>
<evidence type="ECO:0000259" key="4">
    <source>
        <dbReference type="PROSITE" id="PS50883"/>
    </source>
</evidence>
<dbReference type="NCBIfam" id="TIGR00229">
    <property type="entry name" value="sensory_box"/>
    <property type="match status" value="3"/>
</dbReference>
<dbReference type="PANTHER" id="PTHR44757:SF2">
    <property type="entry name" value="BIOFILM ARCHITECTURE MAINTENANCE PROTEIN MBAA"/>
    <property type="match status" value="1"/>
</dbReference>
<dbReference type="Proteomes" id="UP000005695">
    <property type="component" value="Unassembled WGS sequence"/>
</dbReference>
<feature type="domain" description="EAL" evidence="4">
    <location>
        <begin position="730"/>
        <end position="984"/>
    </location>
</feature>
<dbReference type="PROSITE" id="PS50112">
    <property type="entry name" value="PAS"/>
    <property type="match status" value="2"/>
</dbReference>
<dbReference type="Gene3D" id="3.20.20.450">
    <property type="entry name" value="EAL domain"/>
    <property type="match status" value="1"/>
</dbReference>
<reference evidence="6" key="2">
    <citation type="submission" date="2006-05" db="EMBL/GenBank/DDBJ databases">
        <title>Sequencing of the draft genome and assembly of Desulfuromonas acetoxidans DSM 684.</title>
        <authorList>
            <consortium name="US DOE Joint Genome Institute (JGI-PGF)"/>
            <person name="Copeland A."/>
            <person name="Lucas S."/>
            <person name="Lapidus A."/>
            <person name="Barry K."/>
            <person name="Detter J.C."/>
            <person name="Glavina del Rio T."/>
            <person name="Hammon N."/>
            <person name="Israni S."/>
            <person name="Dalin E."/>
            <person name="Tice H."/>
            <person name="Bruce D."/>
            <person name="Pitluck S."/>
            <person name="Richardson P."/>
        </authorList>
    </citation>
    <scope>NUCLEOTIDE SEQUENCE [LARGE SCALE GENOMIC DNA]</scope>
    <source>
        <strain evidence="6">DSM 684</strain>
    </source>
</reference>
<dbReference type="SMART" id="SM00086">
    <property type="entry name" value="PAC"/>
    <property type="match status" value="2"/>
</dbReference>
<accession>Q1K008</accession>
<dbReference type="NCBIfam" id="TIGR00254">
    <property type="entry name" value="GGDEF"/>
    <property type="match status" value="1"/>
</dbReference>
<dbReference type="EMBL" id="AAEW02000008">
    <property type="protein sequence ID" value="EAT15734.1"/>
    <property type="molecule type" value="Genomic_DNA"/>
</dbReference>
<feature type="domain" description="GGDEF" evidence="5">
    <location>
        <begin position="588"/>
        <end position="721"/>
    </location>
</feature>
<dbReference type="CDD" id="cd01948">
    <property type="entry name" value="EAL"/>
    <property type="match status" value="1"/>
</dbReference>
<dbReference type="CDD" id="cd00130">
    <property type="entry name" value="PAS"/>
    <property type="match status" value="2"/>
</dbReference>
<dbReference type="InterPro" id="IPR001610">
    <property type="entry name" value="PAC"/>
</dbReference>
<dbReference type="CDD" id="cd01949">
    <property type="entry name" value="GGDEF"/>
    <property type="match status" value="1"/>
</dbReference>
<dbReference type="SUPFAM" id="SSF55785">
    <property type="entry name" value="PYP-like sensor domain (PAS domain)"/>
    <property type="match status" value="3"/>
</dbReference>
<dbReference type="SMART" id="SM00267">
    <property type="entry name" value="GGDEF"/>
    <property type="match status" value="1"/>
</dbReference>
<gene>
    <name evidence="6" type="ORF">Dace_2434</name>
</gene>
<dbReference type="Pfam" id="PF00563">
    <property type="entry name" value="EAL"/>
    <property type="match status" value="1"/>
</dbReference>
<sequence length="995" mass="114050">MIREPQPHWQKKSYRSVALAVTIVFLVVVLTGILFVVQVKQHVVDLVAQQSFKTDQHVLKTLLDDPLQRNDLAQMKRILKDFFEGNPDYVVIRLYDPDKSPLFSATRPVEQSQLTLQAEITVGESQRRVHLVVIKEVVVSTQWLPYRGWRAIALIVLGCVVLSQLMWLFIKRFGLDPLYAGVLREQHYYRSLFDQAQEAILVMSQSGELLRFNNAARRLFKLPETMETGNLRQFHDKTNWLKIRSFIKMIKQQGHHTETAYLPSIDLCVEILGSQIVLEEQTLIQLVILDITEQYHSQLKLKELQEELERSLDEYRTLFDYSVDGLTVRNLNGELLLCNKSYEEMLGRTFAELNHQHFTKLCDPQEKSALSEKYREALEGKSILFEFTYEHKDGHHFPVEIRSIVIDYRGEPCVLTAVRDISERREKDQRLRELSAVVDHSNDAVMIMDDSGNVLAVNKTFCDLSGYSEEDLLNRLPLFLRAERHDRVFYTDLVKQLRDEGRWEGEIWIRHHRGHSLPQWLRIETVEEPENKTTRYVAVSADLSEEKAWEEKMLQLAQTDPLTGSANRVLFRDRLQQAIKRAQSRKGMEVQVFSLDLDYFKRINDSLGHVAGDRMLIEVAARLKRVSRGQDTISRLSGDEFAILVTCLNDEVDATRMAQKMLQAISEPMMIDGAELIITASIGVALYPGDGDDDVTLMANADNAMHQAKRQGRSRMCYFSAELADKAQEYLTIESKLRRALENSELQLYYQPQVDLATGDIVAAEALLRWHSDELGWVSPDRMIPVAEEGGLIIALGRWIIEECCRTIRGYHRSSGNWFPIAVNVSARQFLEPGFTDELVEIVRFYDIPPSLLELELTESMMLDDVGKAIETMKALSFKGFKIALDDFGTGYTSLAYLKQFPVSKLKLDRAFVTDVHRDVNDAAIAEALVTFTRVMGLSLVAEGIEESVQHECLNLMGFRFGQGYLFSRPLPKDQFISLLETKLGVSFVRTIPPD</sequence>
<dbReference type="SUPFAM" id="SSF55073">
    <property type="entry name" value="Nucleotide cyclase"/>
    <property type="match status" value="1"/>
</dbReference>
<feature type="domain" description="PAS" evidence="2">
    <location>
        <begin position="311"/>
        <end position="381"/>
    </location>
</feature>
<proteinExistence type="predicted"/>
<reference evidence="6" key="1">
    <citation type="submission" date="2006-05" db="EMBL/GenBank/DDBJ databases">
        <title>Annotation of the draft genome assembly of Desulfuromonas acetoxidans DSM 684.</title>
        <authorList>
            <consortium name="US DOE Joint Genome Institute (JGI-ORNL)"/>
            <person name="Larimer F."/>
            <person name="Land M."/>
            <person name="Hauser L."/>
        </authorList>
    </citation>
    <scope>NUCLEOTIDE SEQUENCE [LARGE SCALE GENOMIC DNA]</scope>
    <source>
        <strain evidence="6">DSM 684</strain>
    </source>
</reference>
<dbReference type="Gene3D" id="3.30.450.20">
    <property type="entry name" value="PAS domain"/>
    <property type="match status" value="3"/>
</dbReference>
<dbReference type="InterPro" id="IPR013767">
    <property type="entry name" value="PAS_fold"/>
</dbReference>
<dbReference type="InterPro" id="IPR000160">
    <property type="entry name" value="GGDEF_dom"/>
</dbReference>
<dbReference type="InterPro" id="IPR043128">
    <property type="entry name" value="Rev_trsase/Diguanyl_cyclase"/>
</dbReference>
<feature type="domain" description="PAS" evidence="2">
    <location>
        <begin position="430"/>
        <end position="501"/>
    </location>
</feature>
<comment type="caution">
    <text evidence="6">The sequence shown here is derived from an EMBL/GenBank/DDBJ whole genome shotgun (WGS) entry which is preliminary data.</text>
</comment>
<keyword evidence="1" id="KW-0812">Transmembrane</keyword>
<dbReference type="InterPro" id="IPR029787">
    <property type="entry name" value="Nucleotide_cyclase"/>
</dbReference>
<evidence type="ECO:0000256" key="1">
    <source>
        <dbReference type="SAM" id="Phobius"/>
    </source>
</evidence>
<evidence type="ECO:0000259" key="3">
    <source>
        <dbReference type="PROSITE" id="PS50113"/>
    </source>
</evidence>
<dbReference type="Gene3D" id="3.30.70.270">
    <property type="match status" value="1"/>
</dbReference>
<dbReference type="Pfam" id="PF00990">
    <property type="entry name" value="GGDEF"/>
    <property type="match status" value="1"/>
</dbReference>
<dbReference type="InterPro" id="IPR035919">
    <property type="entry name" value="EAL_sf"/>
</dbReference>
<dbReference type="Pfam" id="PF13188">
    <property type="entry name" value="PAS_8"/>
    <property type="match status" value="1"/>
</dbReference>